<accession>A0A2H1FC35</accession>
<evidence type="ECO:0000313" key="1">
    <source>
        <dbReference type="EMBL" id="SMH70326.1"/>
    </source>
</evidence>
<dbReference type="Proteomes" id="UP000230607">
    <property type="component" value="Chromosome 1"/>
</dbReference>
<dbReference type="AlphaFoldDB" id="A0A2H1FC35"/>
<dbReference type="RefSeq" id="WP_157926488.1">
    <property type="nucleotide sequence ID" value="NZ_LT841358.1"/>
</dbReference>
<reference evidence="2" key="1">
    <citation type="submission" date="2017-03" db="EMBL/GenBank/DDBJ databases">
        <authorList>
            <person name="Herbold C."/>
        </authorList>
    </citation>
    <scope>NUCLEOTIDE SEQUENCE [LARGE SCALE GENOMIC DNA]</scope>
</reference>
<protein>
    <submittedName>
        <fullName evidence="1">Uncharacterized protein</fullName>
    </submittedName>
</protein>
<evidence type="ECO:0000313" key="2">
    <source>
        <dbReference type="Proteomes" id="UP000230607"/>
    </source>
</evidence>
<keyword evidence="2" id="KW-1185">Reference proteome</keyword>
<proteinExistence type="predicted"/>
<gene>
    <name evidence="1" type="ORF">NCS_10133</name>
</gene>
<dbReference type="EMBL" id="LT841358">
    <property type="protein sequence ID" value="SMH70326.1"/>
    <property type="molecule type" value="Genomic_DNA"/>
</dbReference>
<dbReference type="OrthoDB" id="9519at2157"/>
<organism evidence="1 2">
    <name type="scientific">Candidatus Nitrosotalea okcheonensis</name>
    <dbReference type="NCBI Taxonomy" id="1903276"/>
    <lineage>
        <taxon>Archaea</taxon>
        <taxon>Nitrososphaerota</taxon>
        <taxon>Nitrososphaeria</taxon>
        <taxon>Nitrosotaleales</taxon>
        <taxon>Nitrosotaleaceae</taxon>
        <taxon>Nitrosotalea</taxon>
    </lineage>
</organism>
<name>A0A2H1FC35_9ARCH</name>
<sequence>MSNQQIKIGLVALALTTIMVFAAAVPAASALTPSTVYAKYSQKTDRIPGGQNICGVTLCSSDSWAKMQQMLLDAQHDPSKCSELKGWMYCGQPTMNMPKNSTK</sequence>